<protein>
    <submittedName>
        <fullName evidence="4">Uncharacterized protein</fullName>
    </submittedName>
</protein>
<evidence type="ECO:0000313" key="4">
    <source>
        <dbReference type="EMBL" id="QNO45423.1"/>
    </source>
</evidence>
<reference evidence="4" key="1">
    <citation type="submission" date="2020-06" db="EMBL/GenBank/DDBJ databases">
        <title>Unique genomic features of the anaerobic methanotrophic archaea.</title>
        <authorList>
            <person name="Chadwick G.L."/>
            <person name="Skennerton C.T."/>
            <person name="Laso-Perez R."/>
            <person name="Leu A.O."/>
            <person name="Speth D.R."/>
            <person name="Yu H."/>
            <person name="Morgan-Lang C."/>
            <person name="Hatzenpichler R."/>
            <person name="Goudeau D."/>
            <person name="Malmstrom R."/>
            <person name="Brazelton W.J."/>
            <person name="Woyke T."/>
            <person name="Hallam S.J."/>
            <person name="Tyson G.W."/>
            <person name="Wegener G."/>
            <person name="Boetius A."/>
            <person name="Orphan V."/>
        </authorList>
    </citation>
    <scope>NUCLEOTIDE SEQUENCE</scope>
</reference>
<dbReference type="EMBL" id="MT630790">
    <property type="protein sequence ID" value="QNO43107.1"/>
    <property type="molecule type" value="Genomic_DNA"/>
</dbReference>
<evidence type="ECO:0000313" key="5">
    <source>
        <dbReference type="EMBL" id="QNO45659.1"/>
    </source>
</evidence>
<dbReference type="EMBL" id="MT630719">
    <property type="protein sequence ID" value="QNO42214.1"/>
    <property type="molecule type" value="Genomic_DNA"/>
</dbReference>
<sequence length="325" mass="37870">MDYFDIEFYIRPRPVNKELISALVEAVTDLGSIYNENIGYWSAMDDRGPFEGRSLEEAIGVVSRDQGSIPFFYKNIGYNLDIRPMPISAKLGSIMIYIDHVYLDPSYTEDRLGEKGALDECLMNAEQLIEIAKAVWNVLEPKPIYGLGDYDIYNWKIIPTDEEILNLKIEPHIFMLNFYGPELIEKFGKRKLLSMPAYRVEELKDGIMFFRSPLPHKCGYGAGLGTYEAICAHLGWKTYFVYVFDMDMFKPSVTEYDIRKKEFRDIIALKKYLKRDMDKFRKKVEGGRVFVIFEKPSGKPVPHHVREMERWVRDEMGAEVTDIVW</sequence>
<evidence type="ECO:0000313" key="2">
    <source>
        <dbReference type="EMBL" id="QNO43107.1"/>
    </source>
</evidence>
<dbReference type="AlphaFoldDB" id="A0A7G9YBN9"/>
<organism evidence="4">
    <name type="scientific">Candidatus Methanogaster sp. ANME-2c ERB4</name>
    <dbReference type="NCBI Taxonomy" id="2759911"/>
    <lineage>
        <taxon>Archaea</taxon>
        <taxon>Methanobacteriati</taxon>
        <taxon>Methanobacteriota</taxon>
        <taxon>Stenosarchaea group</taxon>
        <taxon>Methanomicrobia</taxon>
        <taxon>Methanosarcinales</taxon>
        <taxon>ANME-2 cluster</taxon>
        <taxon>Candidatus Methanogasteraceae</taxon>
        <taxon>Candidatus Methanogaster</taxon>
    </lineage>
</organism>
<proteinExistence type="predicted"/>
<dbReference type="EMBL" id="MT631138">
    <property type="protein sequence ID" value="QNO45659.1"/>
    <property type="molecule type" value="Genomic_DNA"/>
</dbReference>
<dbReference type="EMBL" id="MT630803">
    <property type="protein sequence ID" value="QNO43276.1"/>
    <property type="molecule type" value="Genomic_DNA"/>
</dbReference>
<name>A0A7G9YBN9_9EURY</name>
<dbReference type="EMBL" id="MT631115">
    <property type="protein sequence ID" value="QNO45423.1"/>
    <property type="molecule type" value="Genomic_DNA"/>
</dbReference>
<evidence type="ECO:0000313" key="3">
    <source>
        <dbReference type="EMBL" id="QNO43276.1"/>
    </source>
</evidence>
<evidence type="ECO:0000313" key="1">
    <source>
        <dbReference type="EMBL" id="QNO42214.1"/>
    </source>
</evidence>
<gene>
    <name evidence="1" type="ORF">DNDEFCBC_00003</name>
    <name evidence="2" type="ORF">GHANLPCP_00003</name>
    <name evidence="4" type="ORF">KJMLMBBB_00003</name>
    <name evidence="5" type="ORF">LCLBCGAP_00003</name>
    <name evidence="3" type="ORF">PDJHCPJF_00002</name>
</gene>
<accession>A0A7G9YBN9</accession>